<dbReference type="InterPro" id="IPR022478">
    <property type="entry name" value="ABC_transptr_sub-bd_PQQ"/>
</dbReference>
<dbReference type="Proteomes" id="UP000245680">
    <property type="component" value="Unassembled WGS sequence"/>
</dbReference>
<sequence length="390" mass="41738">MLKHYLAASTLAIAMATALPAAATEIAIGYLRAEQPAPPVLSNLRPDPADLGIAGAQAGLADTRTTGQFLGHDYTLDVVSVPPGGDVLGAARAALGSSRLLLLDAPADTVLAIADLPEAQGALLFNVAAPDPVLRDAECRANVLHTVASTAMRTDALIQVLLAKRWTDIVAVAGAHEADSAFMDALDRSAGKFGLKIGKRKIWAFDADMRRAASTEVPLFTQDLGDYDVLLVADELDDFGEYILYNTWRPRPVAGSVGMTPQTWSPALEQWGAVQLQERFRDTSGRDMQPEDYAAWAALRSIGEAVTRTGFAAPDALRAYILSDEFELDGFKGRPLSYRGWNGQLRQPIPVVHPRALVALAPVEGFLHQVNELDTLGLDAPEVDCTAFGD</sequence>
<feature type="chain" id="PRO_5016095855" evidence="1">
    <location>
        <begin position="24"/>
        <end position="390"/>
    </location>
</feature>
<comment type="caution">
    <text evidence="2">The sequence shown here is derived from an EMBL/GenBank/DDBJ whole genome shotgun (WGS) entry which is preliminary data.</text>
</comment>
<dbReference type="InterPro" id="IPR028082">
    <property type="entry name" value="Peripla_BP_I"/>
</dbReference>
<gene>
    <name evidence="2" type="ORF">DKT77_10585</name>
</gene>
<dbReference type="AlphaFoldDB" id="A0A2V2LLI5"/>
<reference evidence="2 3" key="1">
    <citation type="submission" date="2018-05" db="EMBL/GenBank/DDBJ databases">
        <title>Rhodobacteraceae gen. nov., sp. nov. isolated from sea water.</title>
        <authorList>
            <person name="Ren Y."/>
        </authorList>
    </citation>
    <scope>NUCLEOTIDE SEQUENCE [LARGE SCALE GENOMIC DNA]</scope>
    <source>
        <strain evidence="2 3">TG-679</strain>
    </source>
</reference>
<name>A0A2V2LLI5_9RHOB</name>
<organism evidence="2 3">
    <name type="scientific">Meridianimarinicoccus roseus</name>
    <dbReference type="NCBI Taxonomy" id="2072018"/>
    <lineage>
        <taxon>Bacteria</taxon>
        <taxon>Pseudomonadati</taxon>
        <taxon>Pseudomonadota</taxon>
        <taxon>Alphaproteobacteria</taxon>
        <taxon>Rhodobacterales</taxon>
        <taxon>Paracoccaceae</taxon>
        <taxon>Meridianimarinicoccus</taxon>
    </lineage>
</organism>
<dbReference type="EMBL" id="QGKU01000033">
    <property type="protein sequence ID" value="PWR02623.1"/>
    <property type="molecule type" value="Genomic_DNA"/>
</dbReference>
<keyword evidence="3" id="KW-1185">Reference proteome</keyword>
<evidence type="ECO:0000256" key="1">
    <source>
        <dbReference type="SAM" id="SignalP"/>
    </source>
</evidence>
<evidence type="ECO:0000313" key="3">
    <source>
        <dbReference type="Proteomes" id="UP000245680"/>
    </source>
</evidence>
<dbReference type="NCBIfam" id="TIGR03863">
    <property type="entry name" value="PQQ_ABC_bind"/>
    <property type="match status" value="1"/>
</dbReference>
<proteinExistence type="predicted"/>
<dbReference type="RefSeq" id="WP_109811672.1">
    <property type="nucleotide sequence ID" value="NZ_QGKU01000033.1"/>
</dbReference>
<dbReference type="OrthoDB" id="5341635at2"/>
<dbReference type="SUPFAM" id="SSF53822">
    <property type="entry name" value="Periplasmic binding protein-like I"/>
    <property type="match status" value="1"/>
</dbReference>
<evidence type="ECO:0000313" key="2">
    <source>
        <dbReference type="EMBL" id="PWR02623.1"/>
    </source>
</evidence>
<feature type="signal peptide" evidence="1">
    <location>
        <begin position="1"/>
        <end position="23"/>
    </location>
</feature>
<keyword evidence="1" id="KW-0732">Signal</keyword>
<accession>A0A2V2LLI5</accession>
<protein>
    <submittedName>
        <fullName evidence="2">Branched-chain amino acid ABC transporter substrate-binding protein</fullName>
    </submittedName>
</protein>